<feature type="domain" description="Glycosyltransferase 2-like" evidence="7">
    <location>
        <begin position="50"/>
        <end position="178"/>
    </location>
</feature>
<evidence type="ECO:0000256" key="5">
    <source>
        <dbReference type="ARBA" id="ARBA00023136"/>
    </source>
</evidence>
<dbReference type="PANTHER" id="PTHR43646">
    <property type="entry name" value="GLYCOSYLTRANSFERASE"/>
    <property type="match status" value="1"/>
</dbReference>
<evidence type="ECO:0000256" key="4">
    <source>
        <dbReference type="ARBA" id="ARBA00022679"/>
    </source>
</evidence>
<dbReference type="CDD" id="cd00761">
    <property type="entry name" value="Glyco_tranf_GTA_type"/>
    <property type="match status" value="1"/>
</dbReference>
<gene>
    <name evidence="8" type="ORF">JFL75_18570</name>
</gene>
<reference evidence="8" key="1">
    <citation type="submission" date="2021-01" db="EMBL/GenBank/DDBJ databases">
        <title>Description of Breznakiella homolactica.</title>
        <authorList>
            <person name="Song Y."/>
            <person name="Brune A."/>
        </authorList>
    </citation>
    <scope>NUCLEOTIDE SEQUENCE</scope>
    <source>
        <strain evidence="8">RmG30</strain>
    </source>
</reference>
<evidence type="ECO:0000256" key="1">
    <source>
        <dbReference type="ARBA" id="ARBA00004236"/>
    </source>
</evidence>
<feature type="transmembrane region" description="Helical" evidence="6">
    <location>
        <begin position="317"/>
        <end position="335"/>
    </location>
</feature>
<dbReference type="KEGG" id="bhc:JFL75_18570"/>
<keyword evidence="2" id="KW-1003">Cell membrane</keyword>
<dbReference type="Proteomes" id="UP000595917">
    <property type="component" value="Chromosome"/>
</dbReference>
<dbReference type="GO" id="GO:0016757">
    <property type="term" value="F:glycosyltransferase activity"/>
    <property type="evidence" value="ECO:0007669"/>
    <property type="project" value="UniProtKB-KW"/>
</dbReference>
<sequence length="381" mass="43500">MQNIWLYFGDLYFLISIILALYFLILARVNIAEMKRDTRPAEETEGPFVSVLIPVRNEEKNIERCLNSLLDQTYRNYEILVLDDNSTDNSYAIIKKITEENPRVRLFRGDALPDDWYGKPHALQQLSEKAKGEIIVFTDADTLHSRTSVSWAVTNLNSTGADFISGYVGQDLQTFGEKVTVPIMFLLTGFIIPLRCNTYFKSGFFSTAVGQFIAVKKDVLDSCGRFEAVKKRTSEDVYLARHVKNKGYKTKFLDISSQVQCRMYSDYQSAVEGIGKNIFDFLGKNTVLLALIIVAALLFLFMPFPLLIFSLLTAGPFTAQLLMVNILYTMTWGMLFMDRRLNPMYSFLWPLMILNLLFMACLSWFKTVSGQGFAWKGRVVT</sequence>
<dbReference type="InterPro" id="IPR029044">
    <property type="entry name" value="Nucleotide-diphossugar_trans"/>
</dbReference>
<dbReference type="EMBL" id="CP067089">
    <property type="protein sequence ID" value="QQO08911.1"/>
    <property type="molecule type" value="Genomic_DNA"/>
</dbReference>
<feature type="transmembrane region" description="Helical" evidence="6">
    <location>
        <begin position="12"/>
        <end position="31"/>
    </location>
</feature>
<organism evidence="8 9">
    <name type="scientific">Breznakiella homolactica</name>
    <dbReference type="NCBI Taxonomy" id="2798577"/>
    <lineage>
        <taxon>Bacteria</taxon>
        <taxon>Pseudomonadati</taxon>
        <taxon>Spirochaetota</taxon>
        <taxon>Spirochaetia</taxon>
        <taxon>Spirochaetales</taxon>
        <taxon>Breznakiellaceae</taxon>
        <taxon>Breznakiella</taxon>
    </lineage>
</organism>
<dbReference type="SUPFAM" id="SSF53448">
    <property type="entry name" value="Nucleotide-diphospho-sugar transferases"/>
    <property type="match status" value="1"/>
</dbReference>
<protein>
    <submittedName>
        <fullName evidence="8">Glycosyltransferase</fullName>
    </submittedName>
</protein>
<dbReference type="InterPro" id="IPR001173">
    <property type="entry name" value="Glyco_trans_2-like"/>
</dbReference>
<evidence type="ECO:0000256" key="3">
    <source>
        <dbReference type="ARBA" id="ARBA00022676"/>
    </source>
</evidence>
<feature type="transmembrane region" description="Helical" evidence="6">
    <location>
        <begin position="347"/>
        <end position="365"/>
    </location>
</feature>
<name>A0A7T7XM53_9SPIR</name>
<proteinExistence type="predicted"/>
<accession>A0A7T7XM53</accession>
<evidence type="ECO:0000313" key="8">
    <source>
        <dbReference type="EMBL" id="QQO08911.1"/>
    </source>
</evidence>
<dbReference type="Gene3D" id="3.90.550.10">
    <property type="entry name" value="Spore Coat Polysaccharide Biosynthesis Protein SpsA, Chain A"/>
    <property type="match status" value="1"/>
</dbReference>
<keyword evidence="3" id="KW-0328">Glycosyltransferase</keyword>
<dbReference type="RefSeq" id="WP_215626217.1">
    <property type="nucleotide sequence ID" value="NZ_CP067089.2"/>
</dbReference>
<keyword evidence="4" id="KW-0808">Transferase</keyword>
<comment type="subcellular location">
    <subcellularLocation>
        <location evidence="1">Cell membrane</location>
    </subcellularLocation>
</comment>
<dbReference type="AlphaFoldDB" id="A0A7T7XM53"/>
<keyword evidence="6" id="KW-0812">Transmembrane</keyword>
<evidence type="ECO:0000256" key="6">
    <source>
        <dbReference type="SAM" id="Phobius"/>
    </source>
</evidence>
<keyword evidence="5 6" id="KW-0472">Membrane</keyword>
<evidence type="ECO:0000313" key="9">
    <source>
        <dbReference type="Proteomes" id="UP000595917"/>
    </source>
</evidence>
<evidence type="ECO:0000256" key="2">
    <source>
        <dbReference type="ARBA" id="ARBA00022475"/>
    </source>
</evidence>
<dbReference type="PANTHER" id="PTHR43646:SF2">
    <property type="entry name" value="GLYCOSYLTRANSFERASE 2-LIKE DOMAIN-CONTAINING PROTEIN"/>
    <property type="match status" value="1"/>
</dbReference>
<keyword evidence="6" id="KW-1133">Transmembrane helix</keyword>
<dbReference type="GO" id="GO:0005886">
    <property type="term" value="C:plasma membrane"/>
    <property type="evidence" value="ECO:0007669"/>
    <property type="project" value="UniProtKB-SubCell"/>
</dbReference>
<keyword evidence="9" id="KW-1185">Reference proteome</keyword>
<feature type="transmembrane region" description="Helical" evidence="6">
    <location>
        <begin position="286"/>
        <end position="311"/>
    </location>
</feature>
<dbReference type="Pfam" id="PF00535">
    <property type="entry name" value="Glycos_transf_2"/>
    <property type="match status" value="1"/>
</dbReference>
<evidence type="ECO:0000259" key="7">
    <source>
        <dbReference type="Pfam" id="PF00535"/>
    </source>
</evidence>